<feature type="compositionally biased region" description="Basic and acidic residues" evidence="1">
    <location>
        <begin position="607"/>
        <end position="624"/>
    </location>
</feature>
<name>A0A2Z7A9K9_9LAMI</name>
<protein>
    <submittedName>
        <fullName evidence="2">Uncharacterized protein</fullName>
    </submittedName>
</protein>
<feature type="compositionally biased region" description="Low complexity" evidence="1">
    <location>
        <begin position="80"/>
        <end position="89"/>
    </location>
</feature>
<accession>A0A2Z7A9K9</accession>
<feature type="region of interest" description="Disordered" evidence="1">
    <location>
        <begin position="80"/>
        <end position="110"/>
    </location>
</feature>
<proteinExistence type="predicted"/>
<keyword evidence="3" id="KW-1185">Reference proteome</keyword>
<dbReference type="Proteomes" id="UP000250235">
    <property type="component" value="Unassembled WGS sequence"/>
</dbReference>
<feature type="compositionally biased region" description="Basic residues" evidence="1">
    <location>
        <begin position="92"/>
        <end position="102"/>
    </location>
</feature>
<evidence type="ECO:0000256" key="1">
    <source>
        <dbReference type="SAM" id="MobiDB-lite"/>
    </source>
</evidence>
<evidence type="ECO:0000313" key="2">
    <source>
        <dbReference type="EMBL" id="KZV18408.1"/>
    </source>
</evidence>
<dbReference type="AlphaFoldDB" id="A0A2Z7A9K9"/>
<organism evidence="2 3">
    <name type="scientific">Dorcoceras hygrometricum</name>
    <dbReference type="NCBI Taxonomy" id="472368"/>
    <lineage>
        <taxon>Eukaryota</taxon>
        <taxon>Viridiplantae</taxon>
        <taxon>Streptophyta</taxon>
        <taxon>Embryophyta</taxon>
        <taxon>Tracheophyta</taxon>
        <taxon>Spermatophyta</taxon>
        <taxon>Magnoliopsida</taxon>
        <taxon>eudicotyledons</taxon>
        <taxon>Gunneridae</taxon>
        <taxon>Pentapetalae</taxon>
        <taxon>asterids</taxon>
        <taxon>lamiids</taxon>
        <taxon>Lamiales</taxon>
        <taxon>Gesneriaceae</taxon>
        <taxon>Didymocarpoideae</taxon>
        <taxon>Trichosporeae</taxon>
        <taxon>Loxocarpinae</taxon>
        <taxon>Dorcoceras</taxon>
    </lineage>
</organism>
<gene>
    <name evidence="2" type="ORF">F511_19184</name>
</gene>
<dbReference type="EMBL" id="KV017460">
    <property type="protein sequence ID" value="KZV18408.1"/>
    <property type="molecule type" value="Genomic_DNA"/>
</dbReference>
<feature type="compositionally biased region" description="Polar residues" evidence="1">
    <location>
        <begin position="580"/>
        <end position="599"/>
    </location>
</feature>
<feature type="compositionally biased region" description="Polar residues" evidence="1">
    <location>
        <begin position="54"/>
        <end position="63"/>
    </location>
</feature>
<sequence length="634" mass="70054">MPVAIVKRASKLKKKSESTSDATVEIVSDVVGSKKRPEIEGSEPVVPKKRQTTKSKASVSSANMDMASVTQVAVPLQVIEPTPTVTTEKPPAPKRKSRKRRLILSEGSDDDNVEESIDVESVKVAGVNVEELIEKVSHVSEQVAPTTDEVDVIIGQILTETSKLTTDDTESGEQIFIETDVGDIAFGDSTADNPEELAQWLENYISEGAEQVNESDSDRVQGTMDTVDDEQLFETANVEEAEGSKNPVVEEDLAKAVGSKQVAEEHMSIDDLLLQISDDMMLPSVTAAEITKIRLGESISINEVKEHDLYFASLPRISLHDKGKENLEEDEPVKGNPARETVALICRDVDFLVQLRDKGIYTDSFVGYYSDSDVQSVSDFEESSSDGSTVYRSPSPLRDFQFALGPIIFGVAQEEQLYFVQSPESPPATSPHQESYSSTDVSMHFDSEDISLNARADIQPSLPIDSTVFTAALDDLRMSILQRINDSNSDMFSKKEVQELNAKVDIMATKFEIVKKDVEATKEAISHQLLEFQTQAQANHIVLTDQLGQLVDYINRGGNAKKGEGESSRGPQPPPAVQIRDSSISGGNVVRTTELTQANIDAANRQNIERMMREDREREREKRSRSGSYKRRRY</sequence>
<feature type="region of interest" description="Disordered" evidence="1">
    <location>
        <begin position="558"/>
        <end position="634"/>
    </location>
</feature>
<feature type="region of interest" description="Disordered" evidence="1">
    <location>
        <begin position="32"/>
        <end position="63"/>
    </location>
</feature>
<evidence type="ECO:0000313" key="3">
    <source>
        <dbReference type="Proteomes" id="UP000250235"/>
    </source>
</evidence>
<feature type="compositionally biased region" description="Basic residues" evidence="1">
    <location>
        <begin position="625"/>
        <end position="634"/>
    </location>
</feature>
<reference evidence="2 3" key="1">
    <citation type="journal article" date="2015" name="Proc. Natl. Acad. Sci. U.S.A.">
        <title>The resurrection genome of Boea hygrometrica: A blueprint for survival of dehydration.</title>
        <authorList>
            <person name="Xiao L."/>
            <person name="Yang G."/>
            <person name="Zhang L."/>
            <person name="Yang X."/>
            <person name="Zhao S."/>
            <person name="Ji Z."/>
            <person name="Zhou Q."/>
            <person name="Hu M."/>
            <person name="Wang Y."/>
            <person name="Chen M."/>
            <person name="Xu Y."/>
            <person name="Jin H."/>
            <person name="Xiao X."/>
            <person name="Hu G."/>
            <person name="Bao F."/>
            <person name="Hu Y."/>
            <person name="Wan P."/>
            <person name="Li L."/>
            <person name="Deng X."/>
            <person name="Kuang T."/>
            <person name="Xiang C."/>
            <person name="Zhu J.K."/>
            <person name="Oliver M.J."/>
            <person name="He Y."/>
        </authorList>
    </citation>
    <scope>NUCLEOTIDE SEQUENCE [LARGE SCALE GENOMIC DNA]</scope>
    <source>
        <strain evidence="3">cv. XS01</strain>
    </source>
</reference>